<keyword evidence="4" id="KW-0449">Lipoprotein</keyword>
<sequence>MTKKILLTLLTVFTIGGTAVFAAGTEPDFVEIMEGLDMRSNFEDIDFSSQLTIITEDPEDGVSKEVTNQFRNDNNDEMMMITLEPVSQKGQGMLKVGDNVWMYDPETRKFTHMSLKENYGDSDAKMNDFGTSSYAEDYKVSGYTEGKLGDYDVWIVEWEAVNDEVPYPYVTAYIDRASELLLMTKEYSLSKRLMRSSYYLKYAQINDKYISTQMIFKDETMENAKTTIAISSISLDELDDSIFTKSYLERVNR</sequence>
<dbReference type="InterPro" id="IPR033399">
    <property type="entry name" value="TP_0789-like"/>
</dbReference>
<evidence type="ECO:0000313" key="4">
    <source>
        <dbReference type="EMBL" id="MDC7228428.1"/>
    </source>
</evidence>
<dbReference type="Proteomes" id="UP001221217">
    <property type="component" value="Unassembled WGS sequence"/>
</dbReference>
<dbReference type="Pfam" id="PF17131">
    <property type="entry name" value="LolA_like"/>
    <property type="match status" value="1"/>
</dbReference>
<protein>
    <submittedName>
        <fullName evidence="4">Outer membrane lipoprotein-sorting protein</fullName>
    </submittedName>
</protein>
<evidence type="ECO:0000259" key="3">
    <source>
        <dbReference type="Pfam" id="PF17131"/>
    </source>
</evidence>
<dbReference type="CDD" id="cd16329">
    <property type="entry name" value="LolA_like"/>
    <property type="match status" value="1"/>
</dbReference>
<dbReference type="EMBL" id="JAQQAL010000046">
    <property type="protein sequence ID" value="MDC7228428.1"/>
    <property type="molecule type" value="Genomic_DNA"/>
</dbReference>
<name>A0AAJ1IIA7_9SPIO</name>
<feature type="chain" id="PRO_5042545336" evidence="2">
    <location>
        <begin position="23"/>
        <end position="253"/>
    </location>
</feature>
<organism evidence="4 5">
    <name type="scientific">Candidatus Thalassospirochaeta sargassi</name>
    <dbReference type="NCBI Taxonomy" id="3119039"/>
    <lineage>
        <taxon>Bacteria</taxon>
        <taxon>Pseudomonadati</taxon>
        <taxon>Spirochaetota</taxon>
        <taxon>Spirochaetia</taxon>
        <taxon>Spirochaetales</taxon>
        <taxon>Spirochaetaceae</taxon>
        <taxon>Candidatus Thalassospirochaeta</taxon>
    </lineage>
</organism>
<feature type="signal peptide" evidence="2">
    <location>
        <begin position="1"/>
        <end position="22"/>
    </location>
</feature>
<gene>
    <name evidence="4" type="ORF">PQJ61_16825</name>
</gene>
<proteinExistence type="predicted"/>
<keyword evidence="1 2" id="KW-0732">Signal</keyword>
<reference evidence="4 5" key="1">
    <citation type="submission" date="2022-12" db="EMBL/GenBank/DDBJ databases">
        <title>Metagenome assembled genome from gulf of manar.</title>
        <authorList>
            <person name="Kohli P."/>
            <person name="Pk S."/>
            <person name="Venkata Ramana C."/>
            <person name="Sasikala C."/>
        </authorList>
    </citation>
    <scope>NUCLEOTIDE SEQUENCE [LARGE SCALE GENOMIC DNA]</scope>
    <source>
        <strain evidence="4">JB008</strain>
    </source>
</reference>
<dbReference type="AlphaFoldDB" id="A0AAJ1IIA7"/>
<evidence type="ECO:0000256" key="2">
    <source>
        <dbReference type="SAM" id="SignalP"/>
    </source>
</evidence>
<accession>A0AAJ1IIA7</accession>
<dbReference type="SUPFAM" id="SSF89392">
    <property type="entry name" value="Prokaryotic lipoproteins and lipoprotein localization factors"/>
    <property type="match status" value="1"/>
</dbReference>
<feature type="domain" description="Uncharacterized protein TP-0789" evidence="3">
    <location>
        <begin position="75"/>
        <end position="250"/>
    </location>
</feature>
<comment type="caution">
    <text evidence="4">The sequence shown here is derived from an EMBL/GenBank/DDBJ whole genome shotgun (WGS) entry which is preliminary data.</text>
</comment>
<evidence type="ECO:0000256" key="1">
    <source>
        <dbReference type="ARBA" id="ARBA00022729"/>
    </source>
</evidence>
<dbReference type="Gene3D" id="2.50.20.10">
    <property type="entry name" value="Lipoprotein localisation LolA/LolB/LppX"/>
    <property type="match status" value="1"/>
</dbReference>
<dbReference type="InterPro" id="IPR029046">
    <property type="entry name" value="LolA/LolB/LppX"/>
</dbReference>
<evidence type="ECO:0000313" key="5">
    <source>
        <dbReference type="Proteomes" id="UP001221217"/>
    </source>
</evidence>